<reference evidence="2 3" key="1">
    <citation type="submission" date="2019-02" db="EMBL/GenBank/DDBJ databases">
        <title>Deep-cultivation of Planctomycetes and their phenomic and genomic characterization uncovers novel biology.</title>
        <authorList>
            <person name="Wiegand S."/>
            <person name="Jogler M."/>
            <person name="Boedeker C."/>
            <person name="Pinto D."/>
            <person name="Vollmers J."/>
            <person name="Rivas-Marin E."/>
            <person name="Kohn T."/>
            <person name="Peeters S.H."/>
            <person name="Heuer A."/>
            <person name="Rast P."/>
            <person name="Oberbeckmann S."/>
            <person name="Bunk B."/>
            <person name="Jeske O."/>
            <person name="Meyerdierks A."/>
            <person name="Storesund J.E."/>
            <person name="Kallscheuer N."/>
            <person name="Luecker S."/>
            <person name="Lage O.M."/>
            <person name="Pohl T."/>
            <person name="Merkel B.J."/>
            <person name="Hornburger P."/>
            <person name="Mueller R.-W."/>
            <person name="Bruemmer F."/>
            <person name="Labrenz M."/>
            <person name="Spormann A.M."/>
            <person name="Op den Camp H."/>
            <person name="Overmann J."/>
            <person name="Amann R."/>
            <person name="Jetten M.S.M."/>
            <person name="Mascher T."/>
            <person name="Medema M.H."/>
            <person name="Devos D.P."/>
            <person name="Kaster A.-K."/>
            <person name="Ovreas L."/>
            <person name="Rohde M."/>
            <person name="Galperin M.Y."/>
            <person name="Jogler C."/>
        </authorList>
    </citation>
    <scope>NUCLEOTIDE SEQUENCE [LARGE SCALE GENOMIC DNA]</scope>
    <source>
        <strain evidence="2 3">Pla163</strain>
    </source>
</reference>
<feature type="region of interest" description="Disordered" evidence="1">
    <location>
        <begin position="1"/>
        <end position="42"/>
    </location>
</feature>
<feature type="compositionally biased region" description="Basic and acidic residues" evidence="1">
    <location>
        <begin position="1"/>
        <end position="13"/>
    </location>
</feature>
<keyword evidence="3" id="KW-1185">Reference proteome</keyword>
<organism evidence="2 3">
    <name type="scientific">Rohdeia mirabilis</name>
    <dbReference type="NCBI Taxonomy" id="2528008"/>
    <lineage>
        <taxon>Bacteria</taxon>
        <taxon>Pseudomonadati</taxon>
        <taxon>Planctomycetota</taxon>
        <taxon>Planctomycetia</taxon>
        <taxon>Planctomycetia incertae sedis</taxon>
        <taxon>Rohdeia</taxon>
    </lineage>
</organism>
<proteinExistence type="predicted"/>
<dbReference type="AlphaFoldDB" id="A0A518CZ92"/>
<protein>
    <submittedName>
        <fullName evidence="2">Uncharacterized protein</fullName>
    </submittedName>
</protein>
<evidence type="ECO:0000313" key="2">
    <source>
        <dbReference type="EMBL" id="QDU84541.1"/>
    </source>
</evidence>
<gene>
    <name evidence="2" type="ORF">Pla163_16520</name>
</gene>
<sequence length="64" mass="6986">MRPVRGARDDRRSPVAAPWSSLPLQLEGPATRSPERPDSTMQRFVKPLGIGLVIAGFIVRSQGC</sequence>
<evidence type="ECO:0000313" key="3">
    <source>
        <dbReference type="Proteomes" id="UP000319342"/>
    </source>
</evidence>
<dbReference type="EMBL" id="CP036290">
    <property type="protein sequence ID" value="QDU84541.1"/>
    <property type="molecule type" value="Genomic_DNA"/>
</dbReference>
<dbReference type="Proteomes" id="UP000319342">
    <property type="component" value="Chromosome"/>
</dbReference>
<accession>A0A518CZ92</accession>
<evidence type="ECO:0000256" key="1">
    <source>
        <dbReference type="SAM" id="MobiDB-lite"/>
    </source>
</evidence>
<name>A0A518CZ92_9BACT</name>